<dbReference type="FunFam" id="3.30.50.10:FF:000032">
    <property type="entry name" value="Transcription factor GATA-3"/>
    <property type="match status" value="1"/>
</dbReference>
<evidence type="ECO:0000256" key="2">
    <source>
        <dbReference type="ARBA" id="ARBA00022723"/>
    </source>
</evidence>
<keyword evidence="3 10" id="KW-0863">Zinc-finger</keyword>
<dbReference type="GO" id="GO:0008270">
    <property type="term" value="F:zinc ion binding"/>
    <property type="evidence" value="ECO:0007669"/>
    <property type="project" value="UniProtKB-KW"/>
</dbReference>
<dbReference type="PANTHER" id="PTHR10071:SF281">
    <property type="entry name" value="BOX A-BINDING FACTOR-RELATED"/>
    <property type="match status" value="1"/>
</dbReference>
<dbReference type="KEGG" id="cvg:107099364"/>
<evidence type="ECO:0000256" key="1">
    <source>
        <dbReference type="ARBA" id="ARBA00004123"/>
    </source>
</evidence>
<evidence type="ECO:0000313" key="13">
    <source>
        <dbReference type="Ensembl" id="ENSCVAP00000007046.1"/>
    </source>
</evidence>
<dbReference type="GO" id="GO:0000122">
    <property type="term" value="P:negative regulation of transcription by RNA polymerase II"/>
    <property type="evidence" value="ECO:0007669"/>
    <property type="project" value="TreeGrafter"/>
</dbReference>
<keyword evidence="2" id="KW-0479">Metal-binding</keyword>
<dbReference type="SUPFAM" id="SSF57716">
    <property type="entry name" value="Glucocorticoid receptor-like (DNA-binding domain)"/>
    <property type="match status" value="2"/>
</dbReference>
<dbReference type="GO" id="GO:0005634">
    <property type="term" value="C:nucleus"/>
    <property type="evidence" value="ECO:0007669"/>
    <property type="project" value="UniProtKB-SubCell"/>
</dbReference>
<feature type="compositionally biased region" description="Basic residues" evidence="11">
    <location>
        <begin position="218"/>
        <end position="229"/>
    </location>
</feature>
<dbReference type="Gene3D" id="3.30.50.10">
    <property type="entry name" value="Erythroid Transcription Factor GATA-1, subunit A"/>
    <property type="match status" value="2"/>
</dbReference>
<protein>
    <submittedName>
        <fullName evidence="13">GATA binding protein 1</fullName>
    </submittedName>
</protein>
<feature type="region of interest" description="Disordered" evidence="11">
    <location>
        <begin position="35"/>
        <end position="55"/>
    </location>
</feature>
<dbReference type="GO" id="GO:0045165">
    <property type="term" value="P:cell fate commitment"/>
    <property type="evidence" value="ECO:0007669"/>
    <property type="project" value="TreeGrafter"/>
</dbReference>
<dbReference type="AlphaFoldDB" id="A0A3Q2CNE8"/>
<dbReference type="OrthoDB" id="8447325at2759"/>
<organism evidence="13 14">
    <name type="scientific">Cyprinodon variegatus</name>
    <name type="common">Sheepshead minnow</name>
    <dbReference type="NCBI Taxonomy" id="28743"/>
    <lineage>
        <taxon>Eukaryota</taxon>
        <taxon>Metazoa</taxon>
        <taxon>Chordata</taxon>
        <taxon>Craniata</taxon>
        <taxon>Vertebrata</taxon>
        <taxon>Euteleostomi</taxon>
        <taxon>Actinopterygii</taxon>
        <taxon>Neopterygii</taxon>
        <taxon>Teleostei</taxon>
        <taxon>Neoteleostei</taxon>
        <taxon>Acanthomorphata</taxon>
        <taxon>Ovalentaria</taxon>
        <taxon>Atherinomorphae</taxon>
        <taxon>Cyprinodontiformes</taxon>
        <taxon>Cyprinodontidae</taxon>
        <taxon>Cyprinodon</taxon>
    </lineage>
</organism>
<dbReference type="InterPro" id="IPR000679">
    <property type="entry name" value="Znf_GATA"/>
</dbReference>
<evidence type="ECO:0000256" key="9">
    <source>
        <dbReference type="ARBA" id="ARBA00023242"/>
    </source>
</evidence>
<dbReference type="RefSeq" id="XP_015252937.1">
    <property type="nucleotide sequence ID" value="XM_015397451.1"/>
</dbReference>
<dbReference type="PROSITE" id="PS00344">
    <property type="entry name" value="GATA_ZN_FINGER_1"/>
    <property type="match status" value="1"/>
</dbReference>
<feature type="region of interest" description="Disordered" evidence="11">
    <location>
        <begin position="216"/>
        <end position="256"/>
    </location>
</feature>
<keyword evidence="8" id="KW-0804">Transcription</keyword>
<reference evidence="13" key="2">
    <citation type="submission" date="2025-09" db="UniProtKB">
        <authorList>
            <consortium name="Ensembl"/>
        </authorList>
    </citation>
    <scope>IDENTIFICATION</scope>
</reference>
<evidence type="ECO:0000259" key="12">
    <source>
        <dbReference type="PROSITE" id="PS50114"/>
    </source>
</evidence>
<dbReference type="SMART" id="SM00401">
    <property type="entry name" value="ZnF_GATA"/>
    <property type="match status" value="2"/>
</dbReference>
<dbReference type="GO" id="GO:0000978">
    <property type="term" value="F:RNA polymerase II cis-regulatory region sequence-specific DNA binding"/>
    <property type="evidence" value="ECO:0007669"/>
    <property type="project" value="TreeGrafter"/>
</dbReference>
<reference evidence="13" key="1">
    <citation type="submission" date="2025-08" db="UniProtKB">
        <authorList>
            <consortium name="Ensembl"/>
        </authorList>
    </citation>
    <scope>IDENTIFICATION</scope>
</reference>
<dbReference type="GeneID" id="107099364"/>
<evidence type="ECO:0000256" key="4">
    <source>
        <dbReference type="ARBA" id="ARBA00022833"/>
    </source>
</evidence>
<feature type="domain" description="GATA-type" evidence="12">
    <location>
        <begin position="165"/>
        <end position="218"/>
    </location>
</feature>
<proteinExistence type="predicted"/>
<evidence type="ECO:0000256" key="7">
    <source>
        <dbReference type="ARBA" id="ARBA00023159"/>
    </source>
</evidence>
<dbReference type="Proteomes" id="UP000265020">
    <property type="component" value="Unassembled WGS sequence"/>
</dbReference>
<dbReference type="PROSITE" id="PS50114">
    <property type="entry name" value="GATA_ZN_FINGER_2"/>
    <property type="match status" value="2"/>
</dbReference>
<evidence type="ECO:0000256" key="5">
    <source>
        <dbReference type="ARBA" id="ARBA00023015"/>
    </source>
</evidence>
<name>A0A3Q2CNE8_CYPVA</name>
<evidence type="ECO:0000256" key="6">
    <source>
        <dbReference type="ARBA" id="ARBA00023125"/>
    </source>
</evidence>
<evidence type="ECO:0000256" key="8">
    <source>
        <dbReference type="ARBA" id="ARBA00023163"/>
    </source>
</evidence>
<dbReference type="Pfam" id="PF00320">
    <property type="entry name" value="GATA"/>
    <property type="match status" value="1"/>
</dbReference>
<evidence type="ECO:0000256" key="11">
    <source>
        <dbReference type="SAM" id="MobiDB-lite"/>
    </source>
</evidence>
<comment type="subcellular location">
    <subcellularLocation>
        <location evidence="1">Nucleus</location>
    </subcellularLocation>
</comment>
<accession>A0A3Q2CNE8</accession>
<dbReference type="InterPro" id="IPR013088">
    <property type="entry name" value="Znf_NHR/GATA"/>
</dbReference>
<keyword evidence="6" id="KW-0238">DNA-binding</keyword>
<dbReference type="CDD" id="cd00202">
    <property type="entry name" value="ZnF_GATA"/>
    <property type="match status" value="1"/>
</dbReference>
<dbReference type="STRING" id="28743.ENSCVAP00000007046"/>
<dbReference type="Ensembl" id="ENSCVAT00000003958.1">
    <property type="protein sequence ID" value="ENSCVAP00000007046.1"/>
    <property type="gene ID" value="ENSCVAG00000008653.1"/>
</dbReference>
<keyword evidence="14" id="KW-1185">Reference proteome</keyword>
<feature type="domain" description="GATA-type" evidence="12">
    <location>
        <begin position="109"/>
        <end position="166"/>
    </location>
</feature>
<evidence type="ECO:0000313" key="14">
    <source>
        <dbReference type="Proteomes" id="UP000265020"/>
    </source>
</evidence>
<keyword evidence="9" id="KW-0539">Nucleus</keyword>
<dbReference type="PRINTS" id="PR00619">
    <property type="entry name" value="GATAZNFINGER"/>
</dbReference>
<dbReference type="PANTHER" id="PTHR10071">
    <property type="entry name" value="TRANSCRIPTION FACTOR GATA FAMILY MEMBER"/>
    <property type="match status" value="1"/>
</dbReference>
<dbReference type="OMA" id="QGCGPEQ"/>
<evidence type="ECO:0000256" key="10">
    <source>
        <dbReference type="PROSITE-ProRule" id="PRU00094"/>
    </source>
</evidence>
<sequence>MMSDLFPSAVWTPASPLSGCGRSSGFGLKFDPAPSAPLIQSQRPSDEANPKPLSLAHQAGGCHPFSSALFGHHAVAPPPDLLCPPPPGWNSFSRGLLSTSSSSSAGCCPPEQRECASCGTRSALLWRRVAAAEHLCYTCSLRADDGRKDRNTPLLRPRRRAMAAARRGTRCSNCETETTSLWRRNAAGEPVCNACGLYYKLHQVQRPLILKKEEIQTRKRKAANRTTARRRADQSGRRLPGLDPSTPPAHRCSTVQ</sequence>
<dbReference type="GO" id="GO:0045944">
    <property type="term" value="P:positive regulation of transcription by RNA polymerase II"/>
    <property type="evidence" value="ECO:0007669"/>
    <property type="project" value="TreeGrafter"/>
</dbReference>
<dbReference type="GeneTree" id="ENSGT00940000166313"/>
<keyword evidence="7" id="KW-0010">Activator</keyword>
<keyword evidence="4" id="KW-0862">Zinc</keyword>
<dbReference type="CTD" id="564960"/>
<keyword evidence="5" id="KW-0805">Transcription regulation</keyword>
<evidence type="ECO:0000256" key="3">
    <source>
        <dbReference type="ARBA" id="ARBA00022771"/>
    </source>
</evidence>
<dbReference type="InterPro" id="IPR039355">
    <property type="entry name" value="Transcription_factor_GATA"/>
</dbReference>
<dbReference type="GO" id="GO:0000981">
    <property type="term" value="F:DNA-binding transcription factor activity, RNA polymerase II-specific"/>
    <property type="evidence" value="ECO:0007669"/>
    <property type="project" value="TreeGrafter"/>
</dbReference>